<organism evidence="2 3">
    <name type="scientific">Knipowitschia caucasica</name>
    <name type="common">Caucasian dwarf goby</name>
    <name type="synonym">Pomatoschistus caucasicus</name>
    <dbReference type="NCBI Taxonomy" id="637954"/>
    <lineage>
        <taxon>Eukaryota</taxon>
        <taxon>Metazoa</taxon>
        <taxon>Chordata</taxon>
        <taxon>Craniata</taxon>
        <taxon>Vertebrata</taxon>
        <taxon>Euteleostomi</taxon>
        <taxon>Actinopterygii</taxon>
        <taxon>Neopterygii</taxon>
        <taxon>Teleostei</taxon>
        <taxon>Neoteleostei</taxon>
        <taxon>Acanthomorphata</taxon>
        <taxon>Gobiaria</taxon>
        <taxon>Gobiiformes</taxon>
        <taxon>Gobioidei</taxon>
        <taxon>Gobiidae</taxon>
        <taxon>Gobiinae</taxon>
        <taxon>Knipowitschia</taxon>
    </lineage>
</organism>
<sequence length="119" mass="13151">MLIPQPSGRDGGPTSQRKRCRATSHKSARAFFNLQSRKDNLGPTWAGSLSQERQTPSQPILTAEVSRPPLLRAPTPLHTTLFLQTGPHRGLSKEELGPPCTQNRMSHRVRGDIHSPLTL</sequence>
<dbReference type="Proteomes" id="UP001497482">
    <property type="component" value="Chromosome 5"/>
</dbReference>
<evidence type="ECO:0000313" key="2">
    <source>
        <dbReference type="EMBL" id="CAL1605189.1"/>
    </source>
</evidence>
<proteinExistence type="predicted"/>
<dbReference type="EMBL" id="OZ035827">
    <property type="protein sequence ID" value="CAL1605189.1"/>
    <property type="molecule type" value="Genomic_DNA"/>
</dbReference>
<evidence type="ECO:0000256" key="1">
    <source>
        <dbReference type="SAM" id="MobiDB-lite"/>
    </source>
</evidence>
<gene>
    <name evidence="2" type="ORF">KC01_LOCUS32606</name>
</gene>
<accession>A0AAV2LVU1</accession>
<feature type="compositionally biased region" description="Basic residues" evidence="1">
    <location>
        <begin position="16"/>
        <end position="28"/>
    </location>
</feature>
<reference evidence="2 3" key="1">
    <citation type="submission" date="2024-04" db="EMBL/GenBank/DDBJ databases">
        <authorList>
            <person name="Waldvogel A.-M."/>
            <person name="Schoenle A."/>
        </authorList>
    </citation>
    <scope>NUCLEOTIDE SEQUENCE [LARGE SCALE GENOMIC DNA]</scope>
</reference>
<keyword evidence="3" id="KW-1185">Reference proteome</keyword>
<feature type="region of interest" description="Disordered" evidence="1">
    <location>
        <begin position="87"/>
        <end position="119"/>
    </location>
</feature>
<name>A0AAV2LVU1_KNICA</name>
<feature type="compositionally biased region" description="Polar residues" evidence="1">
    <location>
        <begin position="47"/>
        <end position="60"/>
    </location>
</feature>
<protein>
    <submittedName>
        <fullName evidence="2">Uncharacterized protein</fullName>
    </submittedName>
</protein>
<evidence type="ECO:0000313" key="3">
    <source>
        <dbReference type="Proteomes" id="UP001497482"/>
    </source>
</evidence>
<dbReference type="AlphaFoldDB" id="A0AAV2LVU1"/>
<feature type="region of interest" description="Disordered" evidence="1">
    <location>
        <begin position="1"/>
        <end position="60"/>
    </location>
</feature>